<dbReference type="Gene3D" id="3.40.50.300">
    <property type="entry name" value="P-loop containing nucleotide triphosphate hydrolases"/>
    <property type="match status" value="1"/>
</dbReference>
<dbReference type="InterPro" id="IPR006847">
    <property type="entry name" value="IF2_N"/>
</dbReference>
<dbReference type="InterPro" id="IPR005225">
    <property type="entry name" value="Small_GTP-bd"/>
</dbReference>
<feature type="compositionally biased region" description="Basic residues" evidence="13">
    <location>
        <begin position="361"/>
        <end position="373"/>
    </location>
</feature>
<dbReference type="AlphaFoldDB" id="A0A1M4TP82"/>
<keyword evidence="6 10" id="KW-0547">Nucleotide-binding</keyword>
<dbReference type="Pfam" id="PF22042">
    <property type="entry name" value="EF-G_D2"/>
    <property type="match status" value="1"/>
</dbReference>
<accession>A0A1M4TP82</accession>
<dbReference type="InterPro" id="IPR000795">
    <property type="entry name" value="T_Tr_GTP-bd_dom"/>
</dbReference>
<evidence type="ECO:0000259" key="14">
    <source>
        <dbReference type="PROSITE" id="PS51722"/>
    </source>
</evidence>
<dbReference type="Gene3D" id="1.10.10.2480">
    <property type="match status" value="1"/>
</dbReference>
<reference evidence="16" key="1">
    <citation type="submission" date="2016-11" db="EMBL/GenBank/DDBJ databases">
        <authorList>
            <person name="Varghese N."/>
            <person name="Submissions S."/>
        </authorList>
    </citation>
    <scope>NUCLEOTIDE SEQUENCE [LARGE SCALE GENOMIC DNA]</scope>
    <source>
        <strain evidence="16">DSM 19514</strain>
    </source>
</reference>
<feature type="region of interest" description="G-domain" evidence="10">
    <location>
        <begin position="488"/>
        <end position="636"/>
    </location>
</feature>
<dbReference type="PROSITE" id="PS51722">
    <property type="entry name" value="G_TR_2"/>
    <property type="match status" value="1"/>
</dbReference>
<dbReference type="PROSITE" id="PS01176">
    <property type="entry name" value="IF2"/>
    <property type="match status" value="1"/>
</dbReference>
<evidence type="ECO:0000313" key="16">
    <source>
        <dbReference type="Proteomes" id="UP000184295"/>
    </source>
</evidence>
<dbReference type="InterPro" id="IPR027417">
    <property type="entry name" value="P-loop_NTPase"/>
</dbReference>
<dbReference type="Pfam" id="PF03144">
    <property type="entry name" value="GTP_EFTU_D2"/>
    <property type="match status" value="1"/>
</dbReference>
<dbReference type="EMBL" id="FQUL01000006">
    <property type="protein sequence ID" value="SHE46186.1"/>
    <property type="molecule type" value="Genomic_DNA"/>
</dbReference>
<sequence>MVKKVRVYELARELGIENKEALDLCIALGIGVRSHSSSVEDPQADRVRRRAERDGIGIYAKSKSSSEEANASGPSTDAAQIESVAQVLTPESPVPLQSEKAETEAAANIKIVAAETTKSDNVSFTGEPPKDRPKLGDLVAQESARLSAEERLDTRPKDTPQAHRTPQGVQGAKRAPLRPSDVAARTREDGAPTSISGRPIPPPPGPPRSVTGRPIPPPPRPQPGYERPGSKTHGTPFDGDRTRRGQQGGASSQQGGDQGRSDRGQGGFQGRGPGQQGGASSQQGGYQGRSSGQGRPPFTGAQSGAPRDRQGFSGPPRGGAGGSDRSFGTRPGGAPGSRGPSGGAASAPMPPAGARGNARGARGKTKPSKRRSKKTFEELEPTQVTTYVPSSAPVPEGEIIIERGSTAQEVAPKFNRTPGDIVRFLLLQGELITATQSLSDDMVELFAAEIGARVKLVDPGQEQEAVLSAKYFDEDDTVDPSLLAERPPVVTVMGHVDHGKTKLLDRIREANVVAQEAGGITQHIGAYQVYLNDKAITFIDTPGHEAFTQMRARGAKVTDIVVLVVAADDGVMPQTVEAINHAKAADVPIVVAINKIDREDADPNRVMQQLSEYGLVPEAWGGDTITVQISALQNLGIDDLLEQILVLAEVLELKANPSGRATGVVLEANLDVGRGPVATVLIQGGTLHIGDPMVAGIAWGRVKALVNDKGKSIKIASLAMPVQVLGFSEVPSAGDEFNVTADLSTAKTIAESREQRIRMAGYASRAASATGAKLEDLFEQIQKGETATLNIILKADVQGSLEALAESLRKLERPEVKVSIIHKAVGGITENDVGLAAASNATIIGFNVRPDRRARELAEAQDVEIRTYEIIYKVIEDIESAVVGMLAPEYEEVVTGDAEVREVFRVPRVGAVAGCYVLSGTITRGSKVRFLRDGVVLWKGSIASLRRFKDDVREVQAGFECGIGLSDFQDLHAGDIIETYEDREIPRV</sequence>
<feature type="binding site" evidence="10">
    <location>
        <begin position="494"/>
        <end position="501"/>
    </location>
    <ligand>
        <name>GTP</name>
        <dbReference type="ChEBI" id="CHEBI:37565"/>
    </ligand>
</feature>
<dbReference type="GO" id="GO:0003743">
    <property type="term" value="F:translation initiation factor activity"/>
    <property type="evidence" value="ECO:0007669"/>
    <property type="project" value="UniProtKB-UniRule"/>
</dbReference>
<dbReference type="InterPro" id="IPR044145">
    <property type="entry name" value="IF2_II"/>
</dbReference>
<feature type="compositionally biased region" description="Basic and acidic residues" evidence="13">
    <location>
        <begin position="147"/>
        <end position="161"/>
    </location>
</feature>
<evidence type="ECO:0000256" key="10">
    <source>
        <dbReference type="HAMAP-Rule" id="MF_00100"/>
    </source>
</evidence>
<comment type="subcellular location">
    <subcellularLocation>
        <location evidence="1 10 12">Cytoplasm</location>
    </subcellularLocation>
</comment>
<feature type="compositionally biased region" description="Gly residues" evidence="13">
    <location>
        <begin position="330"/>
        <end position="342"/>
    </location>
</feature>
<keyword evidence="8 10" id="KW-0342">GTP-binding</keyword>
<dbReference type="RefSeq" id="WP_072788740.1">
    <property type="nucleotide sequence ID" value="NZ_FQUL01000006.1"/>
</dbReference>
<evidence type="ECO:0000256" key="7">
    <source>
        <dbReference type="ARBA" id="ARBA00022917"/>
    </source>
</evidence>
<feature type="binding site" evidence="10">
    <location>
        <begin position="540"/>
        <end position="544"/>
    </location>
    <ligand>
        <name>GTP</name>
        <dbReference type="ChEBI" id="CHEBI:37565"/>
    </ligand>
</feature>
<organism evidence="15 16">
    <name type="scientific">Ferrithrix thermotolerans DSM 19514</name>
    <dbReference type="NCBI Taxonomy" id="1121881"/>
    <lineage>
        <taxon>Bacteria</taxon>
        <taxon>Bacillati</taxon>
        <taxon>Actinomycetota</taxon>
        <taxon>Acidimicrobiia</taxon>
        <taxon>Acidimicrobiales</taxon>
        <taxon>Acidimicrobiaceae</taxon>
        <taxon>Ferrithrix</taxon>
    </lineage>
</organism>
<proteinExistence type="inferred from homology"/>
<protein>
    <recommendedName>
        <fullName evidence="3 10">Translation initiation factor IF-2</fullName>
    </recommendedName>
</protein>
<dbReference type="FunFam" id="3.40.50.300:FF:000019">
    <property type="entry name" value="Translation initiation factor IF-2"/>
    <property type="match status" value="1"/>
</dbReference>
<dbReference type="InterPro" id="IPR036925">
    <property type="entry name" value="TIF_IF2_dom3_sf"/>
</dbReference>
<dbReference type="InterPro" id="IPR015760">
    <property type="entry name" value="TIF_IF2"/>
</dbReference>
<dbReference type="PANTHER" id="PTHR43381:SF5">
    <property type="entry name" value="TR-TYPE G DOMAIN-CONTAINING PROTEIN"/>
    <property type="match status" value="1"/>
</dbReference>
<dbReference type="Pfam" id="PF04760">
    <property type="entry name" value="IF2_N"/>
    <property type="match status" value="1"/>
</dbReference>
<feature type="compositionally biased region" description="Basic and acidic residues" evidence="13">
    <location>
        <begin position="43"/>
        <end position="55"/>
    </location>
</feature>
<dbReference type="STRING" id="1121881.SAMN02745225_00677"/>
<evidence type="ECO:0000256" key="8">
    <source>
        <dbReference type="ARBA" id="ARBA00023134"/>
    </source>
</evidence>
<comment type="similarity">
    <text evidence="2 10 11">Belongs to the TRAFAC class translation factor GTPase superfamily. Classic translation factor GTPase family. IF-2 subfamily.</text>
</comment>
<dbReference type="InterPro" id="IPR053905">
    <property type="entry name" value="EF-G-like_DII"/>
</dbReference>
<evidence type="ECO:0000256" key="3">
    <source>
        <dbReference type="ARBA" id="ARBA00020675"/>
    </source>
</evidence>
<dbReference type="Gene3D" id="2.40.30.10">
    <property type="entry name" value="Translation factors"/>
    <property type="match status" value="2"/>
</dbReference>
<evidence type="ECO:0000256" key="11">
    <source>
        <dbReference type="RuleBase" id="RU000644"/>
    </source>
</evidence>
<feature type="region of interest" description="Disordered" evidence="13">
    <location>
        <begin position="36"/>
        <end position="378"/>
    </location>
</feature>
<dbReference type="FunFam" id="2.40.30.10:FF:000054">
    <property type="entry name" value="Translation initiation factor IF-2"/>
    <property type="match status" value="1"/>
</dbReference>
<dbReference type="NCBIfam" id="TIGR00487">
    <property type="entry name" value="IF-2"/>
    <property type="match status" value="1"/>
</dbReference>
<dbReference type="SUPFAM" id="SSF52156">
    <property type="entry name" value="Initiation factor IF2/eIF5b, domain 3"/>
    <property type="match status" value="1"/>
</dbReference>
<dbReference type="InterPro" id="IPR009000">
    <property type="entry name" value="Transl_B-barrel_sf"/>
</dbReference>
<evidence type="ECO:0000256" key="5">
    <source>
        <dbReference type="ARBA" id="ARBA00022540"/>
    </source>
</evidence>
<dbReference type="PANTHER" id="PTHR43381">
    <property type="entry name" value="TRANSLATION INITIATION FACTOR IF-2-RELATED"/>
    <property type="match status" value="1"/>
</dbReference>
<dbReference type="HAMAP" id="MF_00100_B">
    <property type="entry name" value="IF_2_B"/>
    <property type="match status" value="1"/>
</dbReference>
<comment type="function">
    <text evidence="9 10 11">One of the essential components for the initiation of protein synthesis. Protects formylmethionyl-tRNA from spontaneous hydrolysis and promotes its binding to the 30S ribosomal subunits. Also involved in the hydrolysis of GTP during the formation of the 70S ribosomal complex.</text>
</comment>
<feature type="compositionally biased region" description="Low complexity" evidence="13">
    <location>
        <begin position="278"/>
        <end position="295"/>
    </location>
</feature>
<evidence type="ECO:0000313" key="15">
    <source>
        <dbReference type="EMBL" id="SHE46186.1"/>
    </source>
</evidence>
<feature type="compositionally biased region" description="Gly residues" evidence="13">
    <location>
        <begin position="264"/>
        <end position="277"/>
    </location>
</feature>
<feature type="compositionally biased region" description="Low complexity" evidence="13">
    <location>
        <begin position="60"/>
        <end position="72"/>
    </location>
</feature>
<dbReference type="Gene3D" id="3.40.50.10050">
    <property type="entry name" value="Translation initiation factor IF- 2, domain 3"/>
    <property type="match status" value="1"/>
</dbReference>
<evidence type="ECO:0000256" key="4">
    <source>
        <dbReference type="ARBA" id="ARBA00022490"/>
    </source>
</evidence>
<dbReference type="GO" id="GO:0003924">
    <property type="term" value="F:GTPase activity"/>
    <property type="evidence" value="ECO:0007669"/>
    <property type="project" value="UniProtKB-UniRule"/>
</dbReference>
<dbReference type="FunFam" id="3.40.50.10050:FF:000001">
    <property type="entry name" value="Translation initiation factor IF-2"/>
    <property type="match status" value="1"/>
</dbReference>
<dbReference type="Pfam" id="PF00009">
    <property type="entry name" value="GTP_EFTU"/>
    <property type="match status" value="1"/>
</dbReference>
<feature type="compositionally biased region" description="Low complexity" evidence="13">
    <location>
        <begin position="343"/>
        <end position="360"/>
    </location>
</feature>
<dbReference type="GO" id="GO:0005525">
    <property type="term" value="F:GTP binding"/>
    <property type="evidence" value="ECO:0007669"/>
    <property type="project" value="UniProtKB-KW"/>
</dbReference>
<dbReference type="InterPro" id="IPR000178">
    <property type="entry name" value="TF_IF2_bacterial-like"/>
</dbReference>
<evidence type="ECO:0000256" key="12">
    <source>
        <dbReference type="RuleBase" id="RU000645"/>
    </source>
</evidence>
<dbReference type="CDD" id="cd01887">
    <property type="entry name" value="IF2_eIF5B"/>
    <property type="match status" value="1"/>
</dbReference>
<feature type="binding site" evidence="10">
    <location>
        <begin position="594"/>
        <end position="597"/>
    </location>
    <ligand>
        <name>GTP</name>
        <dbReference type="ChEBI" id="CHEBI:37565"/>
    </ligand>
</feature>
<keyword evidence="5 10" id="KW-0396">Initiation factor</keyword>
<evidence type="ECO:0000256" key="9">
    <source>
        <dbReference type="ARBA" id="ARBA00025162"/>
    </source>
</evidence>
<keyword evidence="7 10" id="KW-0648">Protein biosynthesis</keyword>
<dbReference type="SUPFAM" id="SSF52540">
    <property type="entry name" value="P-loop containing nucleoside triphosphate hydrolases"/>
    <property type="match status" value="1"/>
</dbReference>
<name>A0A1M4TP82_9ACTN</name>
<dbReference type="CDD" id="cd03692">
    <property type="entry name" value="mtIF2_IVc"/>
    <property type="match status" value="1"/>
</dbReference>
<dbReference type="Pfam" id="PF11987">
    <property type="entry name" value="IF-2"/>
    <property type="match status" value="1"/>
</dbReference>
<gene>
    <name evidence="10" type="primary">infB</name>
    <name evidence="15" type="ORF">SAMN02745225_00677</name>
</gene>
<dbReference type="CDD" id="cd03702">
    <property type="entry name" value="IF2_mtIF2_II"/>
    <property type="match status" value="1"/>
</dbReference>
<keyword evidence="4 10" id="KW-0963">Cytoplasm</keyword>
<evidence type="ECO:0000256" key="2">
    <source>
        <dbReference type="ARBA" id="ARBA00007733"/>
    </source>
</evidence>
<evidence type="ECO:0000256" key="6">
    <source>
        <dbReference type="ARBA" id="ARBA00022741"/>
    </source>
</evidence>
<feature type="domain" description="Tr-type G" evidence="14">
    <location>
        <begin position="485"/>
        <end position="654"/>
    </location>
</feature>
<evidence type="ECO:0000256" key="1">
    <source>
        <dbReference type="ARBA" id="ARBA00004496"/>
    </source>
</evidence>
<dbReference type="NCBIfam" id="TIGR00231">
    <property type="entry name" value="small_GTP"/>
    <property type="match status" value="1"/>
</dbReference>
<dbReference type="SUPFAM" id="SSF50447">
    <property type="entry name" value="Translation proteins"/>
    <property type="match status" value="2"/>
</dbReference>
<keyword evidence="16" id="KW-1185">Reference proteome</keyword>
<dbReference type="OrthoDB" id="9811804at2"/>
<dbReference type="InterPro" id="IPR004161">
    <property type="entry name" value="EFTu-like_2"/>
</dbReference>
<dbReference type="FunFam" id="2.40.30.10:FF:000008">
    <property type="entry name" value="Translation initiation factor IF-2"/>
    <property type="match status" value="1"/>
</dbReference>
<dbReference type="InterPro" id="IPR023115">
    <property type="entry name" value="TIF_IF2_dom3"/>
</dbReference>
<dbReference type="Proteomes" id="UP000184295">
    <property type="component" value="Unassembled WGS sequence"/>
</dbReference>
<dbReference type="GO" id="GO:0005829">
    <property type="term" value="C:cytosol"/>
    <property type="evidence" value="ECO:0007669"/>
    <property type="project" value="TreeGrafter"/>
</dbReference>
<evidence type="ECO:0000256" key="13">
    <source>
        <dbReference type="SAM" id="MobiDB-lite"/>
    </source>
</evidence>